<dbReference type="OrthoDB" id="10261951at2759"/>
<dbReference type="AlphaFoldDB" id="A0A4P9Y6L5"/>
<dbReference type="InterPro" id="IPR015422">
    <property type="entry name" value="PyrdxlP-dep_Trfase_small"/>
</dbReference>
<protein>
    <submittedName>
        <fullName evidence="7">Pyridoxal phosphate-dependent transferase</fullName>
    </submittedName>
</protein>
<evidence type="ECO:0000256" key="5">
    <source>
        <dbReference type="PIRSR" id="PIRSR017617-1"/>
    </source>
</evidence>
<sequence>MPISPSYPVYDLRSDTVTKPTPEMFVEMSQADCGDDVYGEDPEVVRLEKYMAELTGKEAALFCSSGTMSNQLGLRALLTCPPHSVLSDARAHVYKYECGGIAYHSQANITPVAASNGRYLTMEDVRDAVVEDDPITMVSSPTRVISLENTHNGMYFPVEEIRRISQFARSKGLAMHLDGARLWNASVATETPMSEYGKLFDTLSICLSKGVGAPIGSILVADAATIAKARRLRKLFGGGWRQAGMLAVAAQHAIDRHVIRMQGDHADAAWLSTQLEAASLRILLPVQTNMVFFGVEDALDMRRVARLCEAQGVRFMALNQSSARLVLHFQVGRDGAERAAAVITEVVEGLRQLKDQPTEDVPTTGYSL</sequence>
<evidence type="ECO:0000256" key="2">
    <source>
        <dbReference type="ARBA" id="ARBA00006966"/>
    </source>
</evidence>
<proteinExistence type="inferred from homology"/>
<dbReference type="InterPro" id="IPR001597">
    <property type="entry name" value="ArAA_b-elim_lyase/Thr_aldolase"/>
</dbReference>
<dbReference type="NCBIfam" id="NF041359">
    <property type="entry name" value="GntG_guanitoxin"/>
    <property type="match status" value="1"/>
</dbReference>
<dbReference type="PANTHER" id="PTHR48097:SF9">
    <property type="entry name" value="L-THREONINE ALDOLASE"/>
    <property type="match status" value="1"/>
</dbReference>
<evidence type="ECO:0000259" key="6">
    <source>
        <dbReference type="Pfam" id="PF01212"/>
    </source>
</evidence>
<dbReference type="Gene3D" id="3.90.1150.10">
    <property type="entry name" value="Aspartate Aminotransferase, domain 1"/>
    <property type="match status" value="1"/>
</dbReference>
<dbReference type="GO" id="GO:0008732">
    <property type="term" value="F:L-allo-threonine aldolase activity"/>
    <property type="evidence" value="ECO:0007669"/>
    <property type="project" value="TreeGrafter"/>
</dbReference>
<dbReference type="GO" id="GO:0006545">
    <property type="term" value="P:glycine biosynthetic process"/>
    <property type="evidence" value="ECO:0007669"/>
    <property type="project" value="TreeGrafter"/>
</dbReference>
<dbReference type="Pfam" id="PF01212">
    <property type="entry name" value="Beta_elim_lyase"/>
    <property type="match status" value="1"/>
</dbReference>
<reference evidence="8" key="1">
    <citation type="journal article" date="2018" name="Nat. Microbiol.">
        <title>Leveraging single-cell genomics to expand the fungal tree of life.</title>
        <authorList>
            <person name="Ahrendt S.R."/>
            <person name="Quandt C.A."/>
            <person name="Ciobanu D."/>
            <person name="Clum A."/>
            <person name="Salamov A."/>
            <person name="Andreopoulos B."/>
            <person name="Cheng J.F."/>
            <person name="Woyke T."/>
            <person name="Pelin A."/>
            <person name="Henrissat B."/>
            <person name="Reynolds N.K."/>
            <person name="Benny G.L."/>
            <person name="Smith M.E."/>
            <person name="James T.Y."/>
            <person name="Grigoriev I.V."/>
        </authorList>
    </citation>
    <scope>NUCLEOTIDE SEQUENCE [LARGE SCALE GENOMIC DNA]</scope>
</reference>
<keyword evidence="8" id="KW-1185">Reference proteome</keyword>
<dbReference type="PIRSF" id="PIRSF017617">
    <property type="entry name" value="Thr_aldolase"/>
    <property type="match status" value="1"/>
</dbReference>
<dbReference type="PANTHER" id="PTHR48097">
    <property type="entry name" value="L-THREONINE ALDOLASE-RELATED"/>
    <property type="match status" value="1"/>
</dbReference>
<dbReference type="SUPFAM" id="SSF53383">
    <property type="entry name" value="PLP-dependent transferases"/>
    <property type="match status" value="1"/>
</dbReference>
<accession>A0A4P9Y6L5</accession>
<keyword evidence="7" id="KW-0808">Transferase</keyword>
<name>A0A4P9Y6L5_9FUNG</name>
<dbReference type="GO" id="GO:0006567">
    <property type="term" value="P:L-threonine catabolic process"/>
    <property type="evidence" value="ECO:0007669"/>
    <property type="project" value="TreeGrafter"/>
</dbReference>
<dbReference type="FunFam" id="3.40.640.10:FF:000030">
    <property type="entry name" value="Low-specificity L-threonine aldolase"/>
    <property type="match status" value="1"/>
</dbReference>
<gene>
    <name evidence="7" type="ORF">BJ684DRAFT_18913</name>
</gene>
<feature type="domain" description="Aromatic amino acid beta-eliminating lyase/threonine aldolase" evidence="6">
    <location>
        <begin position="11"/>
        <end position="296"/>
    </location>
</feature>
<dbReference type="InterPro" id="IPR023603">
    <property type="entry name" value="Low_specificity_L-TA-like"/>
</dbReference>
<evidence type="ECO:0000256" key="1">
    <source>
        <dbReference type="ARBA" id="ARBA00001933"/>
    </source>
</evidence>
<comment type="cofactor">
    <cofactor evidence="1">
        <name>pyridoxal 5'-phosphate</name>
        <dbReference type="ChEBI" id="CHEBI:597326"/>
    </cofactor>
</comment>
<dbReference type="InterPro" id="IPR015424">
    <property type="entry name" value="PyrdxlP-dep_Trfase"/>
</dbReference>
<comment type="similarity">
    <text evidence="2">Belongs to the threonine aldolase family.</text>
</comment>
<feature type="modified residue" description="N6-(pyridoxal phosphate)lysine" evidence="5">
    <location>
        <position position="209"/>
    </location>
</feature>
<dbReference type="EMBL" id="KZ987801">
    <property type="protein sequence ID" value="RKP14697.1"/>
    <property type="molecule type" value="Genomic_DNA"/>
</dbReference>
<organism evidence="7 8">
    <name type="scientific">Piptocephalis cylindrospora</name>
    <dbReference type="NCBI Taxonomy" id="1907219"/>
    <lineage>
        <taxon>Eukaryota</taxon>
        <taxon>Fungi</taxon>
        <taxon>Fungi incertae sedis</taxon>
        <taxon>Zoopagomycota</taxon>
        <taxon>Zoopagomycotina</taxon>
        <taxon>Zoopagomycetes</taxon>
        <taxon>Zoopagales</taxon>
        <taxon>Piptocephalidaceae</taxon>
        <taxon>Piptocephalis</taxon>
    </lineage>
</organism>
<keyword evidence="3" id="KW-0663">Pyridoxal phosphate</keyword>
<evidence type="ECO:0000256" key="3">
    <source>
        <dbReference type="ARBA" id="ARBA00022898"/>
    </source>
</evidence>
<evidence type="ECO:0000313" key="7">
    <source>
        <dbReference type="EMBL" id="RKP14697.1"/>
    </source>
</evidence>
<dbReference type="Proteomes" id="UP000267251">
    <property type="component" value="Unassembled WGS sequence"/>
</dbReference>
<dbReference type="InterPro" id="IPR015421">
    <property type="entry name" value="PyrdxlP-dep_Trfase_major"/>
</dbReference>
<evidence type="ECO:0000313" key="8">
    <source>
        <dbReference type="Proteomes" id="UP000267251"/>
    </source>
</evidence>
<dbReference type="GO" id="GO:0016740">
    <property type="term" value="F:transferase activity"/>
    <property type="evidence" value="ECO:0007669"/>
    <property type="project" value="UniProtKB-KW"/>
</dbReference>
<dbReference type="GO" id="GO:0005829">
    <property type="term" value="C:cytosol"/>
    <property type="evidence" value="ECO:0007669"/>
    <property type="project" value="TreeGrafter"/>
</dbReference>
<keyword evidence="4" id="KW-0456">Lyase</keyword>
<evidence type="ECO:0000256" key="4">
    <source>
        <dbReference type="ARBA" id="ARBA00023239"/>
    </source>
</evidence>
<dbReference type="Gene3D" id="3.40.640.10">
    <property type="entry name" value="Type I PLP-dependent aspartate aminotransferase-like (Major domain)"/>
    <property type="match status" value="1"/>
</dbReference>